<dbReference type="GO" id="GO:0051536">
    <property type="term" value="F:iron-sulfur cluster binding"/>
    <property type="evidence" value="ECO:0007669"/>
    <property type="project" value="UniProtKB-KW"/>
</dbReference>
<feature type="domain" description="Aconitase/3-isopropylmalate dehydratase large subunit alpha/beta/alpha" evidence="5">
    <location>
        <begin position="96"/>
        <end position="226"/>
    </location>
</feature>
<dbReference type="AlphaFoldDB" id="X0YR83"/>
<dbReference type="GO" id="GO:0043436">
    <property type="term" value="P:oxoacid metabolic process"/>
    <property type="evidence" value="ECO:0007669"/>
    <property type="project" value="UniProtKB-ARBA"/>
</dbReference>
<protein>
    <recommendedName>
        <fullName evidence="5">Aconitase/3-isopropylmalate dehydratase large subunit alpha/beta/alpha domain-containing protein</fullName>
    </recommendedName>
</protein>
<dbReference type="PANTHER" id="PTHR43822">
    <property type="entry name" value="HOMOACONITASE, MITOCHONDRIAL-RELATED"/>
    <property type="match status" value="1"/>
</dbReference>
<feature type="non-terminal residue" evidence="6">
    <location>
        <position position="1"/>
    </location>
</feature>
<dbReference type="Pfam" id="PF00330">
    <property type="entry name" value="Aconitase"/>
    <property type="match status" value="1"/>
</dbReference>
<keyword evidence="3" id="KW-0411">Iron-sulfur</keyword>
<evidence type="ECO:0000256" key="4">
    <source>
        <dbReference type="ARBA" id="ARBA00023239"/>
    </source>
</evidence>
<proteinExistence type="predicted"/>
<feature type="non-terminal residue" evidence="6">
    <location>
        <position position="226"/>
    </location>
</feature>
<dbReference type="InterPro" id="IPR015931">
    <property type="entry name" value="Acnase/IPM_dHydase_lsu_aba_1/3"/>
</dbReference>
<evidence type="ECO:0000256" key="2">
    <source>
        <dbReference type="ARBA" id="ARBA00023004"/>
    </source>
</evidence>
<dbReference type="Gene3D" id="3.30.499.10">
    <property type="entry name" value="Aconitase, domain 3"/>
    <property type="match status" value="1"/>
</dbReference>
<dbReference type="GO" id="GO:0016829">
    <property type="term" value="F:lyase activity"/>
    <property type="evidence" value="ECO:0007669"/>
    <property type="project" value="UniProtKB-KW"/>
</dbReference>
<keyword evidence="2" id="KW-0408">Iron</keyword>
<evidence type="ECO:0000256" key="3">
    <source>
        <dbReference type="ARBA" id="ARBA00023014"/>
    </source>
</evidence>
<dbReference type="InterPro" id="IPR036008">
    <property type="entry name" value="Aconitase_4Fe-4S_dom"/>
</dbReference>
<comment type="caution">
    <text evidence="6">The sequence shown here is derived from an EMBL/GenBank/DDBJ whole genome shotgun (WGS) entry which is preliminary data.</text>
</comment>
<dbReference type="InterPro" id="IPR050067">
    <property type="entry name" value="IPM_dehydratase_rel_enz"/>
</dbReference>
<dbReference type="InterPro" id="IPR001030">
    <property type="entry name" value="Acoase/IPM_deHydtase_lsu_aba"/>
</dbReference>
<accession>X0YR83</accession>
<dbReference type="SUPFAM" id="SSF53732">
    <property type="entry name" value="Aconitase iron-sulfur domain"/>
    <property type="match status" value="1"/>
</dbReference>
<gene>
    <name evidence="6" type="ORF">S01H1_79188</name>
</gene>
<reference evidence="6" key="1">
    <citation type="journal article" date="2014" name="Front. Microbiol.">
        <title>High frequency of phylogenetically diverse reductive dehalogenase-homologous genes in deep subseafloor sedimentary metagenomes.</title>
        <authorList>
            <person name="Kawai M."/>
            <person name="Futagami T."/>
            <person name="Toyoda A."/>
            <person name="Takaki Y."/>
            <person name="Nishi S."/>
            <person name="Hori S."/>
            <person name="Arai W."/>
            <person name="Tsubouchi T."/>
            <person name="Morono Y."/>
            <person name="Uchiyama I."/>
            <person name="Ito T."/>
            <person name="Fujiyama A."/>
            <person name="Inagaki F."/>
            <person name="Takami H."/>
        </authorList>
    </citation>
    <scope>NUCLEOTIDE SEQUENCE</scope>
    <source>
        <strain evidence="6">Expedition CK06-06</strain>
    </source>
</reference>
<dbReference type="EMBL" id="BARS01053354">
    <property type="protein sequence ID" value="GAG50908.1"/>
    <property type="molecule type" value="Genomic_DNA"/>
</dbReference>
<evidence type="ECO:0000256" key="1">
    <source>
        <dbReference type="ARBA" id="ARBA00022723"/>
    </source>
</evidence>
<evidence type="ECO:0000259" key="5">
    <source>
        <dbReference type="Pfam" id="PF00330"/>
    </source>
</evidence>
<keyword evidence="1" id="KW-0479">Metal-binding</keyword>
<name>X0YR83_9ZZZZ</name>
<dbReference type="PANTHER" id="PTHR43822:SF2">
    <property type="entry name" value="HOMOACONITASE, MITOCHONDRIAL"/>
    <property type="match status" value="1"/>
</dbReference>
<dbReference type="GO" id="GO:0046872">
    <property type="term" value="F:metal ion binding"/>
    <property type="evidence" value="ECO:0007669"/>
    <property type="project" value="UniProtKB-KW"/>
</dbReference>
<keyword evidence="4" id="KW-0456">Lyase</keyword>
<evidence type="ECO:0000313" key="6">
    <source>
        <dbReference type="EMBL" id="GAG50908.1"/>
    </source>
</evidence>
<sequence length="226" mass="24850">KYSKEQIKDLWERYGNDEKAGAELGISKSGFYKWRIKYNLLEKPKVLKFQQLEFSLAGQTGVSKSAGILIKQGAGKLTITQKLLAKKAGFAQVQVGEIVNVEPDLAMSHDNAGLVIKQFKQIGQSGVWNPERIVIPLDHRAPAESEKTATAHKSIREFVKEQNIKNFYDIKEGICHQVVIEKAHILPGELAVGTDSHTTSYGCLGALSTGIGATEMAAVWATGKIW</sequence>
<organism evidence="6">
    <name type="scientific">marine sediment metagenome</name>
    <dbReference type="NCBI Taxonomy" id="412755"/>
    <lineage>
        <taxon>unclassified sequences</taxon>
        <taxon>metagenomes</taxon>
        <taxon>ecological metagenomes</taxon>
    </lineage>
</organism>
<dbReference type="PRINTS" id="PR00415">
    <property type="entry name" value="ACONITASE"/>
</dbReference>